<dbReference type="Pfam" id="PF09995">
    <property type="entry name" value="MPAB_Lcp_cat"/>
    <property type="match status" value="1"/>
</dbReference>
<name>E5XKV3_SEGRC</name>
<dbReference type="eggNOG" id="COG3662">
    <property type="taxonomic scope" value="Bacteria"/>
</dbReference>
<accession>E5XKV3</accession>
<proteinExistence type="predicted"/>
<comment type="caution">
    <text evidence="2">The sequence shown here is derived from an EMBL/GenBank/DDBJ whole genome shotgun (WGS) entry which is preliminary data.</text>
</comment>
<gene>
    <name evidence="2" type="ORF">HMPREF9336_00122</name>
</gene>
<organism evidence="2 3">
    <name type="scientific">Segniliparus rugosus (strain ATCC BAA-974 / DSM 45345 / CCUG 50838 / CIP 108380 / JCM 13579 / CDC 945)</name>
    <dbReference type="NCBI Taxonomy" id="679197"/>
    <lineage>
        <taxon>Bacteria</taxon>
        <taxon>Bacillati</taxon>
        <taxon>Actinomycetota</taxon>
        <taxon>Actinomycetes</taxon>
        <taxon>Mycobacteriales</taxon>
        <taxon>Segniliparaceae</taxon>
        <taxon>Segniliparus</taxon>
    </lineage>
</organism>
<dbReference type="GO" id="GO:0016491">
    <property type="term" value="F:oxidoreductase activity"/>
    <property type="evidence" value="ECO:0007669"/>
    <property type="project" value="InterPro"/>
</dbReference>
<reference evidence="2 3" key="1">
    <citation type="journal article" date="2011" name="Stand. Genomic Sci.">
        <title>High quality draft genome sequence of Segniliparus rugosus CDC 945(T)= (ATCC BAA-974(T)).</title>
        <authorList>
            <person name="Earl A.M."/>
            <person name="Desjardins C.A."/>
            <person name="Fitzgerald M.G."/>
            <person name="Arachchi H.M."/>
            <person name="Zeng Q."/>
            <person name="Mehta T."/>
            <person name="Griggs A."/>
            <person name="Birren B.W."/>
            <person name="Toney N.C."/>
            <person name="Carr J."/>
            <person name="Posey J."/>
            <person name="Butler W.R."/>
        </authorList>
    </citation>
    <scope>NUCLEOTIDE SEQUENCE [LARGE SCALE GENOMIC DNA]</scope>
    <source>
        <strain evidence="3">ATCC BAA-974 / DSM 45345 / CCUG 50838 / CIP 108380 / JCM 13579 / CDC 945</strain>
    </source>
</reference>
<dbReference type="PANTHER" id="PTHR36124">
    <property type="match status" value="1"/>
</dbReference>
<sequence>MSRYAIRDHISTLDPESDYEEIARLLVAHEFPWDTVQSLSFALFRTYAVPSIGDLLYDTTELITRTQKRYDDTVLILDAAVEHGMASAEGRAAIRRMNQMHGAYDISNGDFLYVLSTFVVMPVRWINEYGWRRLTDVETAGITNYYRELGKRMNIKDIPQTYAAFSDFLDAYEAEHFAYTNKTRAVAEATLRLLAELPPNKYAPRALVRWFSFGLMDDPLVDAFRYERPSRLARRIATGALRLRARIVRLLPPRKKPYYSRQMPSIQSYPCGYRVEDLGTFPACPRLRAGEGSERPVAGEARSA</sequence>
<dbReference type="Proteomes" id="UP000004816">
    <property type="component" value="Unassembled WGS sequence"/>
</dbReference>
<dbReference type="InterPro" id="IPR018713">
    <property type="entry name" value="MPAB/Lcp_cat_dom"/>
</dbReference>
<dbReference type="InterPro" id="IPR046366">
    <property type="entry name" value="MPAB"/>
</dbReference>
<dbReference type="EMBL" id="ACZI02000003">
    <property type="protein sequence ID" value="EFV15021.1"/>
    <property type="molecule type" value="Genomic_DNA"/>
</dbReference>
<keyword evidence="3" id="KW-1185">Reference proteome</keyword>
<dbReference type="PANTHER" id="PTHR36124:SF1">
    <property type="entry name" value="ER-BOUND OXYGENASE MPAB_MPAB'_RUBBER OXYGENASE CATALYTIC DOMAIN-CONTAINING PROTEIN"/>
    <property type="match status" value="1"/>
</dbReference>
<protein>
    <recommendedName>
        <fullName evidence="1">ER-bound oxygenase mpaB/mpaB'/Rubber oxygenase catalytic domain-containing protein</fullName>
    </recommendedName>
</protein>
<evidence type="ECO:0000313" key="2">
    <source>
        <dbReference type="EMBL" id="EFV15021.1"/>
    </source>
</evidence>
<dbReference type="HOGENOM" id="CLU_039076_1_0_11"/>
<evidence type="ECO:0000313" key="3">
    <source>
        <dbReference type="Proteomes" id="UP000004816"/>
    </source>
</evidence>
<evidence type="ECO:0000259" key="1">
    <source>
        <dbReference type="Pfam" id="PF09995"/>
    </source>
</evidence>
<dbReference type="OrthoDB" id="836517at2"/>
<dbReference type="AlphaFoldDB" id="E5XKV3"/>
<dbReference type="RefSeq" id="WP_007466809.1">
    <property type="nucleotide sequence ID" value="NZ_KI391954.1"/>
</dbReference>
<dbReference type="STRING" id="679197.HMPREF9336_00122"/>
<feature type="domain" description="ER-bound oxygenase mpaB/mpaB'/Rubber oxygenase catalytic" evidence="1">
    <location>
        <begin position="49"/>
        <end position="243"/>
    </location>
</feature>